<proteinExistence type="predicted"/>
<evidence type="ECO:0000313" key="3">
    <source>
        <dbReference type="Proteomes" id="UP001334084"/>
    </source>
</evidence>
<dbReference type="EMBL" id="CP142726">
    <property type="protein sequence ID" value="WUR02371.1"/>
    <property type="molecule type" value="Genomic_DNA"/>
</dbReference>
<sequence length="223" mass="25167">MILTLLLAQAYSFSGLLESDSKPDYFLQDAGNNSLGWISKDDSNKEANKTLLVEYDAIKKSITLNGKKICVDSTNSTVKFCDNNYVFSRWETDAEDGKFKFRTESDLCLSVGKKDKSFNSAIVTTCKAQNKNQRFQYEKDTEDRIETIKNDYDEGGVVLLKMTLKAYNDDVPVEIIVHDDKDGNKRINSTIGELKSLINTNTTAETLNHDVLVDSTKRNMKSK</sequence>
<protein>
    <submittedName>
        <fullName evidence="2">Ricin B lectin (RBL3c)</fullName>
    </submittedName>
</protein>
<evidence type="ECO:0000256" key="1">
    <source>
        <dbReference type="SAM" id="SignalP"/>
    </source>
</evidence>
<accession>A0AAX4J8U9</accession>
<reference evidence="2" key="1">
    <citation type="journal article" date="2024" name="BMC Genomics">
        <title>Functional annotation of a divergent genome using sequence and structure-based similarity.</title>
        <authorList>
            <person name="Svedberg D."/>
            <person name="Winiger R.R."/>
            <person name="Berg A."/>
            <person name="Sharma H."/>
            <person name="Tellgren-Roth C."/>
            <person name="Debrunner-Vossbrinck B.A."/>
            <person name="Vossbrinck C.R."/>
            <person name="Barandun J."/>
        </authorList>
    </citation>
    <scope>NUCLEOTIDE SEQUENCE</scope>
    <source>
        <strain evidence="2">Illinois isolate</strain>
    </source>
</reference>
<name>A0AAX4J8U9_9MICR</name>
<dbReference type="RefSeq" id="XP_065328516.1">
    <property type="nucleotide sequence ID" value="XM_065472444.1"/>
</dbReference>
<keyword evidence="1" id="KW-0732">Signal</keyword>
<dbReference type="Gene3D" id="2.80.10.50">
    <property type="match status" value="1"/>
</dbReference>
<gene>
    <name evidence="2" type="ORF">VNE69_01309</name>
</gene>
<dbReference type="Proteomes" id="UP001334084">
    <property type="component" value="Chromosome 1"/>
</dbReference>
<dbReference type="InterPro" id="IPR035992">
    <property type="entry name" value="Ricin_B-like_lectins"/>
</dbReference>
<feature type="signal peptide" evidence="1">
    <location>
        <begin position="1"/>
        <end position="19"/>
    </location>
</feature>
<dbReference type="AlphaFoldDB" id="A0AAX4J8U9"/>
<keyword evidence="3" id="KW-1185">Reference proteome</keyword>
<organism evidence="2 3">
    <name type="scientific">Vairimorpha necatrix</name>
    <dbReference type="NCBI Taxonomy" id="6039"/>
    <lineage>
        <taxon>Eukaryota</taxon>
        <taxon>Fungi</taxon>
        <taxon>Fungi incertae sedis</taxon>
        <taxon>Microsporidia</taxon>
        <taxon>Nosematidae</taxon>
        <taxon>Vairimorpha</taxon>
    </lineage>
</organism>
<evidence type="ECO:0000313" key="2">
    <source>
        <dbReference type="EMBL" id="WUR02371.1"/>
    </source>
</evidence>
<feature type="chain" id="PRO_5043388258" evidence="1">
    <location>
        <begin position="20"/>
        <end position="223"/>
    </location>
</feature>
<dbReference type="SUPFAM" id="SSF50370">
    <property type="entry name" value="Ricin B-like lectins"/>
    <property type="match status" value="1"/>
</dbReference>
<dbReference type="GeneID" id="90540173"/>
<dbReference type="PROSITE" id="PS50231">
    <property type="entry name" value="RICIN_B_LECTIN"/>
    <property type="match status" value="1"/>
</dbReference>
<dbReference type="KEGG" id="vnx:VNE69_01309"/>